<evidence type="ECO:0000256" key="5">
    <source>
        <dbReference type="ARBA" id="ARBA00023136"/>
    </source>
</evidence>
<feature type="transmembrane region" description="Helical" evidence="7">
    <location>
        <begin position="257"/>
        <end position="274"/>
    </location>
</feature>
<keyword evidence="9" id="KW-1185">Reference proteome</keyword>
<evidence type="ECO:0000313" key="9">
    <source>
        <dbReference type="Proteomes" id="UP000199120"/>
    </source>
</evidence>
<name>A0A1H7JU60_9BURK</name>
<dbReference type="Pfam" id="PF01040">
    <property type="entry name" value="UbiA"/>
    <property type="match status" value="1"/>
</dbReference>
<evidence type="ECO:0000256" key="1">
    <source>
        <dbReference type="ARBA" id="ARBA00004141"/>
    </source>
</evidence>
<dbReference type="PANTHER" id="PTHR11048">
    <property type="entry name" value="PRENYLTRANSFERASES"/>
    <property type="match status" value="1"/>
</dbReference>
<protein>
    <submittedName>
        <fullName evidence="8">4-hydroxybenzoate polyprenyltransferase</fullName>
    </submittedName>
</protein>
<evidence type="ECO:0000256" key="4">
    <source>
        <dbReference type="ARBA" id="ARBA00022989"/>
    </source>
</evidence>
<feature type="compositionally biased region" description="Polar residues" evidence="6">
    <location>
        <begin position="38"/>
        <end position="51"/>
    </location>
</feature>
<organism evidence="8 9">
    <name type="scientific">Paraburkholderia caballeronis</name>
    <dbReference type="NCBI Taxonomy" id="416943"/>
    <lineage>
        <taxon>Bacteria</taxon>
        <taxon>Pseudomonadati</taxon>
        <taxon>Pseudomonadota</taxon>
        <taxon>Betaproteobacteria</taxon>
        <taxon>Burkholderiales</taxon>
        <taxon>Burkholderiaceae</taxon>
        <taxon>Paraburkholderia</taxon>
    </lineage>
</organism>
<dbReference type="GO" id="GO:0016765">
    <property type="term" value="F:transferase activity, transferring alkyl or aryl (other than methyl) groups"/>
    <property type="evidence" value="ECO:0007669"/>
    <property type="project" value="InterPro"/>
</dbReference>
<feature type="transmembrane region" description="Helical" evidence="7">
    <location>
        <begin position="351"/>
        <end position="368"/>
    </location>
</feature>
<dbReference type="AlphaFoldDB" id="A0A1H7JU60"/>
<dbReference type="STRING" id="416943.SAMN05445871_2141"/>
<keyword evidence="2" id="KW-1003">Cell membrane</keyword>
<dbReference type="Pfam" id="PF12710">
    <property type="entry name" value="HAD"/>
    <property type="match status" value="1"/>
</dbReference>
<keyword evidence="4 7" id="KW-1133">Transmembrane helix</keyword>
<evidence type="ECO:0000313" key="8">
    <source>
        <dbReference type="EMBL" id="SEK78178.1"/>
    </source>
</evidence>
<dbReference type="InterPro" id="IPR044878">
    <property type="entry name" value="UbiA_sf"/>
</dbReference>
<keyword evidence="5 7" id="KW-0472">Membrane</keyword>
<feature type="transmembrane region" description="Helical" evidence="7">
    <location>
        <begin position="480"/>
        <end position="497"/>
    </location>
</feature>
<keyword evidence="8" id="KW-0808">Transferase</keyword>
<evidence type="ECO:0000256" key="3">
    <source>
        <dbReference type="ARBA" id="ARBA00022692"/>
    </source>
</evidence>
<dbReference type="InterPro" id="IPR000537">
    <property type="entry name" value="UbiA_prenyltransferase"/>
</dbReference>
<feature type="transmembrane region" description="Helical" evidence="7">
    <location>
        <begin position="373"/>
        <end position="393"/>
    </location>
</feature>
<accession>A0A1H7JU60</accession>
<dbReference type="InterPro" id="IPR039653">
    <property type="entry name" value="Prenyltransferase"/>
</dbReference>
<feature type="region of interest" description="Disordered" evidence="6">
    <location>
        <begin position="32"/>
        <end position="64"/>
    </location>
</feature>
<feature type="transmembrane region" description="Helical" evidence="7">
    <location>
        <begin position="446"/>
        <end position="468"/>
    </location>
</feature>
<feature type="transmembrane region" description="Helical" evidence="7">
    <location>
        <begin position="517"/>
        <end position="535"/>
    </location>
</feature>
<dbReference type="GO" id="GO:0009247">
    <property type="term" value="P:glycolipid biosynthetic process"/>
    <property type="evidence" value="ECO:0007669"/>
    <property type="project" value="TreeGrafter"/>
</dbReference>
<gene>
    <name evidence="8" type="ORF">SAMN05192542_103445</name>
</gene>
<dbReference type="InterPro" id="IPR023214">
    <property type="entry name" value="HAD_sf"/>
</dbReference>
<feature type="transmembrane region" description="Helical" evidence="7">
    <location>
        <begin position="399"/>
        <end position="417"/>
    </location>
</feature>
<feature type="transmembrane region" description="Helical" evidence="7">
    <location>
        <begin position="319"/>
        <end position="345"/>
    </location>
</feature>
<dbReference type="GO" id="GO:0005886">
    <property type="term" value="C:plasma membrane"/>
    <property type="evidence" value="ECO:0007669"/>
    <property type="project" value="TreeGrafter"/>
</dbReference>
<dbReference type="SUPFAM" id="SSF56784">
    <property type="entry name" value="HAD-like"/>
    <property type="match status" value="1"/>
</dbReference>
<proteinExistence type="predicted"/>
<evidence type="ECO:0000256" key="2">
    <source>
        <dbReference type="ARBA" id="ARBA00022475"/>
    </source>
</evidence>
<dbReference type="EMBL" id="FOAJ01000003">
    <property type="protein sequence ID" value="SEK78178.1"/>
    <property type="molecule type" value="Genomic_DNA"/>
</dbReference>
<evidence type="ECO:0000256" key="6">
    <source>
        <dbReference type="SAM" id="MobiDB-lite"/>
    </source>
</evidence>
<dbReference type="Proteomes" id="UP000199120">
    <property type="component" value="Unassembled WGS sequence"/>
</dbReference>
<dbReference type="Gene3D" id="3.40.50.1000">
    <property type="entry name" value="HAD superfamily/HAD-like"/>
    <property type="match status" value="1"/>
</dbReference>
<reference evidence="9" key="1">
    <citation type="submission" date="2016-10" db="EMBL/GenBank/DDBJ databases">
        <authorList>
            <person name="Varghese N."/>
            <person name="Submissions S."/>
        </authorList>
    </citation>
    <scope>NUCLEOTIDE SEQUENCE [LARGE SCALE GENOMIC DNA]</scope>
    <source>
        <strain evidence="9">LMG 26416</strain>
    </source>
</reference>
<comment type="subcellular location">
    <subcellularLocation>
        <location evidence="1">Membrane</location>
        <topology evidence="1">Multi-pass membrane protein</topology>
    </subcellularLocation>
</comment>
<dbReference type="InterPro" id="IPR036412">
    <property type="entry name" value="HAD-like_sf"/>
</dbReference>
<dbReference type="NCBIfam" id="NF006088">
    <property type="entry name" value="PRK08238.1"/>
    <property type="match status" value="1"/>
</dbReference>
<dbReference type="CDD" id="cd13963">
    <property type="entry name" value="PT_UbiA_2"/>
    <property type="match status" value="1"/>
</dbReference>
<sequence>MFSAVEKAYLSNAKEGKYSRYISEQFLWGSGARRPLRTNPNQPEPTRTNPNQPEPPSNQVPELTPLPLVVDLDGTLTATDTLAESVIRIIRRNPADLLRLPFWLAAGRAAFKARIAERADFQADSIPYRETLLCYLEAERKQGRTIILATAAHHSIAERVSAHLGVFDAVIATEQNINLKGAAKLASIRACVGEHFVYAGDSKADLPIWAAAQGAIVVGASPGVAAAARKAVYVEREFPPEQADFATWCRALRVHQCLKNLLLFVPLLTAFAFFDMDRIATLALAFVSFSLGASATYIANDFWDLDSDRRHPRKRNRPFASGALSLAQGASCAAVLLMLAFVLAFAVSTRFAAMLVLYLAFTTAYSLWFKSIVLLDVIVLSLLYTLRIVAGAVAVDISVSHWLLAFSVLTFLSLALVKRCSELVLLRQNDKRVSAGRDYRVGDLEVLWPFGIGAALAAVVVFGLFINAPETAERYAVPHLLWLVQIGLIYLFGRLWVSTVRGAMHDDPIVHLLENRGSVGTLFLMVAIVLAAHFLPVL</sequence>
<keyword evidence="3 7" id="KW-0812">Transmembrane</keyword>
<dbReference type="Gene3D" id="1.10.357.140">
    <property type="entry name" value="UbiA prenyltransferase"/>
    <property type="match status" value="1"/>
</dbReference>
<feature type="transmembrane region" description="Helical" evidence="7">
    <location>
        <begin position="280"/>
        <end position="299"/>
    </location>
</feature>
<evidence type="ECO:0000256" key="7">
    <source>
        <dbReference type="SAM" id="Phobius"/>
    </source>
</evidence>
<dbReference type="PANTHER" id="PTHR11048:SF5">
    <property type="entry name" value="DECAPRENYL-PHOSPHATE PHOSPHORIBOSYLTRANSFERASE"/>
    <property type="match status" value="1"/>
</dbReference>